<keyword evidence="4" id="KW-0325">Glycoprotein</keyword>
<dbReference type="PANTHER" id="PTHR43108:SF8">
    <property type="entry name" value="SD21168P"/>
    <property type="match status" value="1"/>
</dbReference>
<dbReference type="PANTHER" id="PTHR43108">
    <property type="entry name" value="N-ACETYLGLUCOSAMINE-6-SULFATASE FAMILY MEMBER"/>
    <property type="match status" value="1"/>
</dbReference>
<reference evidence="9 10" key="1">
    <citation type="submission" date="2018-06" db="EMBL/GenBank/DDBJ databases">
        <title>Actinomadura craniellae sp. nov. isolated from marine sponge Craniella sp.</title>
        <authorList>
            <person name="Li L."/>
            <person name="Xu Q.H."/>
            <person name="Lin H.W."/>
            <person name="Lu Y.H."/>
        </authorList>
    </citation>
    <scope>NUCLEOTIDE SEQUENCE [LARGE SCALE GENOMIC DNA]</scope>
    <source>
        <strain evidence="9 10">LHW63021</strain>
    </source>
</reference>
<evidence type="ECO:0000256" key="4">
    <source>
        <dbReference type="ARBA" id="ARBA00023180"/>
    </source>
</evidence>
<proteinExistence type="inferred from homology"/>
<evidence type="ECO:0000313" key="10">
    <source>
        <dbReference type="Proteomes" id="UP000251891"/>
    </source>
</evidence>
<evidence type="ECO:0000256" key="1">
    <source>
        <dbReference type="ARBA" id="ARBA00008779"/>
    </source>
</evidence>
<organism evidence="9 10">
    <name type="scientific">Actinomadura craniellae</name>
    <dbReference type="NCBI Taxonomy" id="2231787"/>
    <lineage>
        <taxon>Bacteria</taxon>
        <taxon>Bacillati</taxon>
        <taxon>Actinomycetota</taxon>
        <taxon>Actinomycetes</taxon>
        <taxon>Streptosporangiales</taxon>
        <taxon>Thermomonosporaceae</taxon>
        <taxon>Actinomadura</taxon>
    </lineage>
</organism>
<dbReference type="Proteomes" id="UP000251891">
    <property type="component" value="Unassembled WGS sequence"/>
</dbReference>
<evidence type="ECO:0000256" key="2">
    <source>
        <dbReference type="ARBA" id="ARBA00022729"/>
    </source>
</evidence>
<dbReference type="EMBL" id="QLYX01000006">
    <property type="protein sequence ID" value="RAY14326.1"/>
    <property type="molecule type" value="Genomic_DNA"/>
</dbReference>
<dbReference type="InterPro" id="IPR017850">
    <property type="entry name" value="Alkaline_phosphatase_core_sf"/>
</dbReference>
<gene>
    <name evidence="9" type="ORF">DPM19_15255</name>
</gene>
<sequence>MRKRRRGVLALLLTFSLASSLAACFGGDDGPPRRPNIVLLLTDDQDAASIAYMPRLKRLLTDRGVSLSRYYISTASCCPSRATLLRGQYAHNTKVLTNAPPNGGYAVYHRRGLEQSNLGTWLRGAGYRTGFFGKYLNGYPWGIVPNTHVPPGWDTWVSPVGGNPYEQYYYTLNEDGRLRRFGRAPEDYLTDVLADRVDGFLAKDDDRPFFAYLPVYNPHSPATPAPRHRGMFADVTLPRPPSFGKPGTGKPQELRRLPPLTAREETAWAEEYRKRLRSLQSVDELIGKLIDRLESTDKLADTYVIFASDNGYHLGQHRLGPGKDTPYEEDVRVPFIVRGPGVPAGKTVAGIAGNVDIAPTLAVLAGVSPPGYVDGRSLVPLLRGSVPADWRGAYLLEHGPAPKDAGGNQADRTLEAPEPYRPGWGPKTRTSLYLPPYQAIRTATHLYVEYATGERELYDTVNDPYQQRNIADTDPVAQRLAEQLHRLKDCAGQNCRMADR</sequence>
<comment type="caution">
    <text evidence="9">The sequence shown here is derived from an EMBL/GenBank/DDBJ whole genome shotgun (WGS) entry which is preliminary data.</text>
</comment>
<evidence type="ECO:0000259" key="8">
    <source>
        <dbReference type="Pfam" id="PF00884"/>
    </source>
</evidence>
<evidence type="ECO:0000256" key="3">
    <source>
        <dbReference type="ARBA" id="ARBA00022801"/>
    </source>
</evidence>
<evidence type="ECO:0000256" key="5">
    <source>
        <dbReference type="PIRSR" id="PIRSR036666-50"/>
    </source>
</evidence>
<protein>
    <recommendedName>
        <fullName evidence="8">Sulfatase N-terminal domain-containing protein</fullName>
    </recommendedName>
</protein>
<feature type="signal peptide" evidence="7">
    <location>
        <begin position="1"/>
        <end position="22"/>
    </location>
</feature>
<dbReference type="InterPro" id="IPR012251">
    <property type="entry name" value="GlcNAc_6-SO4ase"/>
</dbReference>
<evidence type="ECO:0000256" key="6">
    <source>
        <dbReference type="SAM" id="MobiDB-lite"/>
    </source>
</evidence>
<keyword evidence="2 7" id="KW-0732">Signal</keyword>
<dbReference type="GO" id="GO:0030203">
    <property type="term" value="P:glycosaminoglycan metabolic process"/>
    <property type="evidence" value="ECO:0007669"/>
    <property type="project" value="InterPro"/>
</dbReference>
<dbReference type="PROSITE" id="PS00523">
    <property type="entry name" value="SULFATASE_1"/>
    <property type="match status" value="1"/>
</dbReference>
<keyword evidence="10" id="KW-1185">Reference proteome</keyword>
<feature type="chain" id="PRO_5016621014" description="Sulfatase N-terminal domain-containing protein" evidence="7">
    <location>
        <begin position="23"/>
        <end position="500"/>
    </location>
</feature>
<comment type="PTM">
    <text evidence="5">The conversion to 3-oxoalanine (also known as C-formylglycine, FGly), of a serine or cysteine residue in prokaryotes and of a cysteine residue in eukaryotes, is critical for catalytic activity.</text>
</comment>
<evidence type="ECO:0000256" key="7">
    <source>
        <dbReference type="SAM" id="SignalP"/>
    </source>
</evidence>
<evidence type="ECO:0000313" key="9">
    <source>
        <dbReference type="EMBL" id="RAY14326.1"/>
    </source>
</evidence>
<dbReference type="InterPro" id="IPR000917">
    <property type="entry name" value="Sulfatase_N"/>
</dbReference>
<name>A0A365H5P7_9ACTN</name>
<dbReference type="InterPro" id="IPR024607">
    <property type="entry name" value="Sulfatase_CS"/>
</dbReference>
<dbReference type="OrthoDB" id="9777306at2"/>
<dbReference type="GO" id="GO:0008449">
    <property type="term" value="F:N-acetylglucosamine-6-sulfatase activity"/>
    <property type="evidence" value="ECO:0007669"/>
    <property type="project" value="InterPro"/>
</dbReference>
<comment type="similarity">
    <text evidence="1">Belongs to the sulfatase family.</text>
</comment>
<feature type="modified residue" description="3-oxoalanine (Cys)" evidence="5">
    <location>
        <position position="77"/>
    </location>
</feature>
<dbReference type="RefSeq" id="WP_111867941.1">
    <property type="nucleotide sequence ID" value="NZ_QLYX01000006.1"/>
</dbReference>
<dbReference type="Pfam" id="PF00884">
    <property type="entry name" value="Sulfatase"/>
    <property type="match status" value="1"/>
</dbReference>
<accession>A0A365H5P7</accession>
<feature type="domain" description="Sulfatase N-terminal" evidence="8">
    <location>
        <begin position="35"/>
        <end position="367"/>
    </location>
</feature>
<dbReference type="SUPFAM" id="SSF53649">
    <property type="entry name" value="Alkaline phosphatase-like"/>
    <property type="match status" value="1"/>
</dbReference>
<dbReference type="PIRSF" id="PIRSF036666">
    <property type="entry name" value="G6S"/>
    <property type="match status" value="1"/>
</dbReference>
<keyword evidence="3" id="KW-0378">Hydrolase</keyword>
<dbReference type="CDD" id="cd16147">
    <property type="entry name" value="G6S"/>
    <property type="match status" value="1"/>
</dbReference>
<dbReference type="PROSITE" id="PS51257">
    <property type="entry name" value="PROKAR_LIPOPROTEIN"/>
    <property type="match status" value="1"/>
</dbReference>
<feature type="region of interest" description="Disordered" evidence="6">
    <location>
        <begin position="400"/>
        <end position="422"/>
    </location>
</feature>
<dbReference type="AlphaFoldDB" id="A0A365H5P7"/>
<dbReference type="Gene3D" id="3.40.720.10">
    <property type="entry name" value="Alkaline Phosphatase, subunit A"/>
    <property type="match status" value="1"/>
</dbReference>